<accession>A0ACC2SSN8</accession>
<protein>
    <submittedName>
        <fullName evidence="1">Uncharacterized protein</fullName>
    </submittedName>
</protein>
<organism evidence="1 2">
    <name type="scientific">Entomophthora muscae</name>
    <dbReference type="NCBI Taxonomy" id="34485"/>
    <lineage>
        <taxon>Eukaryota</taxon>
        <taxon>Fungi</taxon>
        <taxon>Fungi incertae sedis</taxon>
        <taxon>Zoopagomycota</taxon>
        <taxon>Entomophthoromycotina</taxon>
        <taxon>Entomophthoromycetes</taxon>
        <taxon>Entomophthorales</taxon>
        <taxon>Entomophthoraceae</taxon>
        <taxon>Entomophthora</taxon>
    </lineage>
</organism>
<dbReference type="Proteomes" id="UP001165960">
    <property type="component" value="Unassembled WGS sequence"/>
</dbReference>
<keyword evidence="2" id="KW-1185">Reference proteome</keyword>
<evidence type="ECO:0000313" key="2">
    <source>
        <dbReference type="Proteomes" id="UP001165960"/>
    </source>
</evidence>
<name>A0ACC2SSN8_9FUNG</name>
<evidence type="ECO:0000313" key="1">
    <source>
        <dbReference type="EMBL" id="KAJ9065261.1"/>
    </source>
</evidence>
<sequence length="60" mass="6576">MATPQQETFLPIPEGDIPDGYVIYQDQLVGNCGKFNSLVINSLVIDPLKLDSLVVDTIVK</sequence>
<dbReference type="EMBL" id="QTSX02004364">
    <property type="protein sequence ID" value="KAJ9065261.1"/>
    <property type="molecule type" value="Genomic_DNA"/>
</dbReference>
<gene>
    <name evidence="1" type="ORF">DSO57_1021440</name>
</gene>
<reference evidence="1" key="1">
    <citation type="submission" date="2022-04" db="EMBL/GenBank/DDBJ databases">
        <title>Genome of the entomopathogenic fungus Entomophthora muscae.</title>
        <authorList>
            <person name="Elya C."/>
            <person name="Lovett B.R."/>
            <person name="Lee E."/>
            <person name="Macias A.M."/>
            <person name="Hajek A.E."/>
            <person name="De Bivort B.L."/>
            <person name="Kasson M.T."/>
            <person name="De Fine Licht H.H."/>
            <person name="Stajich J.E."/>
        </authorList>
    </citation>
    <scope>NUCLEOTIDE SEQUENCE</scope>
    <source>
        <strain evidence="1">Berkeley</strain>
    </source>
</reference>
<proteinExistence type="predicted"/>
<comment type="caution">
    <text evidence="1">The sequence shown here is derived from an EMBL/GenBank/DDBJ whole genome shotgun (WGS) entry which is preliminary data.</text>
</comment>